<dbReference type="STRING" id="4537.A0A0E0LLJ0"/>
<dbReference type="HOGENOM" id="CLU_2430849_0_0_1"/>
<organism evidence="2">
    <name type="scientific">Oryza punctata</name>
    <name type="common">Red rice</name>
    <dbReference type="NCBI Taxonomy" id="4537"/>
    <lineage>
        <taxon>Eukaryota</taxon>
        <taxon>Viridiplantae</taxon>
        <taxon>Streptophyta</taxon>
        <taxon>Embryophyta</taxon>
        <taxon>Tracheophyta</taxon>
        <taxon>Spermatophyta</taxon>
        <taxon>Magnoliopsida</taxon>
        <taxon>Liliopsida</taxon>
        <taxon>Poales</taxon>
        <taxon>Poaceae</taxon>
        <taxon>BOP clade</taxon>
        <taxon>Oryzoideae</taxon>
        <taxon>Oryzeae</taxon>
        <taxon>Oryzinae</taxon>
        <taxon>Oryza</taxon>
    </lineage>
</organism>
<dbReference type="EnsemblPlants" id="OPUNC07G15630.1">
    <property type="protein sequence ID" value="OPUNC07G15630.1"/>
    <property type="gene ID" value="OPUNC07G15630"/>
</dbReference>
<accession>A0A0E0LLJ0</accession>
<keyword evidence="3" id="KW-1185">Reference proteome</keyword>
<evidence type="ECO:0000256" key="1">
    <source>
        <dbReference type="SAM" id="MobiDB-lite"/>
    </source>
</evidence>
<reference evidence="2" key="1">
    <citation type="submission" date="2015-04" db="UniProtKB">
        <authorList>
            <consortium name="EnsemblPlants"/>
        </authorList>
    </citation>
    <scope>IDENTIFICATION</scope>
</reference>
<name>A0A0E0LLJ0_ORYPU</name>
<sequence length="91" mass="9715">MEAAIEAEKKVRVGRLAGVYVQGGELFDDVTSDGEGIVALQCRDGSARRQPDAMATETTEAYPMTTDASSSLSLPARHGSDYASEEDLDDM</sequence>
<dbReference type="Gramene" id="OPUNC07G15630.1">
    <property type="protein sequence ID" value="OPUNC07G15630.1"/>
    <property type="gene ID" value="OPUNC07G15630"/>
</dbReference>
<proteinExistence type="predicted"/>
<evidence type="ECO:0000313" key="3">
    <source>
        <dbReference type="Proteomes" id="UP000026962"/>
    </source>
</evidence>
<protein>
    <submittedName>
        <fullName evidence="2">Uncharacterized protein</fullName>
    </submittedName>
</protein>
<feature type="region of interest" description="Disordered" evidence="1">
    <location>
        <begin position="45"/>
        <end position="91"/>
    </location>
</feature>
<evidence type="ECO:0000313" key="2">
    <source>
        <dbReference type="EnsemblPlants" id="OPUNC07G15630.1"/>
    </source>
</evidence>
<reference evidence="2" key="2">
    <citation type="submission" date="2018-05" db="EMBL/GenBank/DDBJ databases">
        <title>OpunRS2 (Oryza punctata Reference Sequence Version 2).</title>
        <authorList>
            <person name="Zhang J."/>
            <person name="Kudrna D."/>
            <person name="Lee S."/>
            <person name="Talag J."/>
            <person name="Welchert J."/>
            <person name="Wing R.A."/>
        </authorList>
    </citation>
    <scope>NUCLEOTIDE SEQUENCE [LARGE SCALE GENOMIC DNA]</scope>
</reference>
<dbReference type="AlphaFoldDB" id="A0A0E0LLJ0"/>
<dbReference type="Proteomes" id="UP000026962">
    <property type="component" value="Chromosome 7"/>
</dbReference>